<dbReference type="PROSITE" id="PS50003">
    <property type="entry name" value="PH_DOMAIN"/>
    <property type="match status" value="1"/>
</dbReference>
<feature type="compositionally biased region" description="Polar residues" evidence="2">
    <location>
        <begin position="1313"/>
        <end position="1323"/>
    </location>
</feature>
<feature type="compositionally biased region" description="Basic and acidic residues" evidence="2">
    <location>
        <begin position="425"/>
        <end position="457"/>
    </location>
</feature>
<evidence type="ECO:0000256" key="1">
    <source>
        <dbReference type="ARBA" id="ARBA00022468"/>
    </source>
</evidence>
<feature type="region of interest" description="Disordered" evidence="2">
    <location>
        <begin position="911"/>
        <end position="1022"/>
    </location>
</feature>
<feature type="compositionally biased region" description="Polar residues" evidence="2">
    <location>
        <begin position="493"/>
        <end position="509"/>
    </location>
</feature>
<evidence type="ECO:0000313" key="5">
    <source>
        <dbReference type="EMBL" id="KAI1614271.1"/>
    </source>
</evidence>
<dbReference type="InterPro" id="IPR000198">
    <property type="entry name" value="RhoGAP_dom"/>
</dbReference>
<dbReference type="GO" id="GO:0005938">
    <property type="term" value="C:cell cortex"/>
    <property type="evidence" value="ECO:0007669"/>
    <property type="project" value="UniProtKB-ARBA"/>
</dbReference>
<name>A0AAN6IE86_9EURO</name>
<sequence length="1352" mass="148388">MSPVSNSTTTSRSPHTRLAQTAADVSSSPLADAHAYIAASRKPAHIVLNNNLIPRDYLTSSSGSRSGGLGQQGRAPEVNNLHEARTDSHDVQKSNSLNIPKGKSPLNGQPQIRTTAIPGDNTALTLQRTKSGTSDSGPQEKVESALSGSAVSYTASSVGARPPPMMPRTSSIDSAISNISGVSLPQKPPGEVKDPSHEDVYNLIATAGSAESLIAHLLRDKSQAAAQNAQLWKLVDKQRVLLLGLNKDLERMTKERDRYRKKAKEVQIQPSVGPDDQPRPQLGDSPQSEGDYAGSLSEGNHVVGLDLPQSEQETPSKPSSARMDNSPIDPAMMPPPLHLQQAPRTQSLATHLAQPVFSVTEATPLSEKPTKSFQASRKAPPRPLDLRPVKDDASVNPILAASEVVISDGDDDEDRELLQRGRRKTREEDDRERELLAIQEQEARSQSKKEQKAKGEAGEIMVEDIPQLPADLPPTLPPSQPLPKPPAVIDHLSPTSTLSVSSAQLSNPLRSPGLPMSPRPFANTLVPGSLPMSPRAPASNFPLSPRAPKQALPAPTTPGQQAPAPDSQKRVGPSPLAKVDSNTSIVDPSRNESPLSKNEIPAVDRSLMSPTWPDFLLPPNALPSIQIKVASSRLRPSRNSIIGLKAVEENSVFSLSVFERATSRELWRIEKMPSSVPNIDQQLRPYCEDLPKLPDRRLFTGHSPAMVDARRAAIETYFEGLLDTPMDEKAATIICRFLSTDVLEPQPPPPAQSGDDTQSETVQSSYAGIPTKSGYLTKKGKNFGGWKSRYFVLDSPELRYFEAPGGAHLGTIKLLNARIGKQSQSDPPSSEVDSENQYRHAFLILEPKRKDMNSHVRHVLCAENDFERDEWVETLLHYIDEKPAEARPQYGAGIQASYGKDVRSVQRGIHEDADPRSAGSPQFNQSLGESSSPSNTSSHTPDLAPESGPTPKSLISKPMNATVIPDAGLWGNKHAVSGGSKEREQKKRNLFSHFRRPSHEQLAPVQQQSHPQSRRAELSAHRNGHVRPVFGMQLQEAVEYYSPVDVNVYLPAVVYRCIEFLRVRNASSEEGLFRLSGSNIVIRLLKERFNTEGDIDLLAEEEEDYDVHAVASLFKTYLRELPATILTRELHLDFLKVLELDQKPQKIAAYNGLVHQLPPANFHLLRALSQYLLEVVQNSERNKMSVKNVGIVFSPTLNIPAPVFAMFLTDFEAIFERPSEEDSIQSTEFERKGSLTPEDIRSPRRQMFSDLPTPAYNQSSFSQNATMTPSSQNIGDPDKYVDTGEFGFSSIQPSYETRSYVSVPHEQPIQPRYQPTQTGQGSNRYGGANNMLAPDNAASVKAKRRESSMLFL</sequence>
<dbReference type="SMART" id="SM00233">
    <property type="entry name" value="PH"/>
    <property type="match status" value="1"/>
</dbReference>
<feature type="compositionally biased region" description="Polar residues" evidence="2">
    <location>
        <begin position="1289"/>
        <end position="1300"/>
    </location>
</feature>
<evidence type="ECO:0000256" key="2">
    <source>
        <dbReference type="SAM" id="MobiDB-lite"/>
    </source>
</evidence>
<feature type="compositionally biased region" description="Polar residues" evidence="2">
    <location>
        <begin position="146"/>
        <end position="157"/>
    </location>
</feature>
<feature type="domain" description="PH" evidence="3">
    <location>
        <begin position="769"/>
        <end position="880"/>
    </location>
</feature>
<feature type="compositionally biased region" description="Polar residues" evidence="2">
    <location>
        <begin position="309"/>
        <end position="323"/>
    </location>
</feature>
<feature type="compositionally biased region" description="Basic and acidic residues" evidence="2">
    <location>
        <begin position="384"/>
        <end position="393"/>
    </location>
</feature>
<keyword evidence="6" id="KW-1185">Reference proteome</keyword>
<protein>
    <submittedName>
        <fullName evidence="5">RalA-binding protein 1</fullName>
    </submittedName>
</protein>
<accession>A0AAN6IE86</accession>
<feature type="region of interest" description="Disordered" evidence="2">
    <location>
        <begin position="1258"/>
        <end position="1352"/>
    </location>
</feature>
<dbReference type="GO" id="GO:0035091">
    <property type="term" value="F:phosphatidylinositol binding"/>
    <property type="evidence" value="ECO:0007669"/>
    <property type="project" value="InterPro"/>
</dbReference>
<dbReference type="SUPFAM" id="SSF48350">
    <property type="entry name" value="GTPase activation domain, GAP"/>
    <property type="match status" value="1"/>
</dbReference>
<dbReference type="SMART" id="SM00324">
    <property type="entry name" value="RhoGAP"/>
    <property type="match status" value="1"/>
</dbReference>
<dbReference type="InterPro" id="IPR036871">
    <property type="entry name" value="PX_dom_sf"/>
</dbReference>
<feature type="compositionally biased region" description="Polar residues" evidence="2">
    <location>
        <begin position="1"/>
        <end position="13"/>
    </location>
</feature>
<proteinExistence type="predicted"/>
<dbReference type="Gene3D" id="2.30.29.30">
    <property type="entry name" value="Pleckstrin-homology domain (PH domain)/Phosphotyrosine-binding domain (PTB)"/>
    <property type="match status" value="1"/>
</dbReference>
<feature type="region of interest" description="Disordered" evidence="2">
    <location>
        <begin position="1"/>
        <end position="27"/>
    </location>
</feature>
<dbReference type="GO" id="GO:0005096">
    <property type="term" value="F:GTPase activator activity"/>
    <property type="evidence" value="ECO:0007669"/>
    <property type="project" value="UniProtKB-KW"/>
</dbReference>
<evidence type="ECO:0000259" key="4">
    <source>
        <dbReference type="PROSITE" id="PS50238"/>
    </source>
</evidence>
<feature type="compositionally biased region" description="Pro residues" evidence="2">
    <location>
        <begin position="471"/>
        <end position="486"/>
    </location>
</feature>
<feature type="region of interest" description="Disordered" evidence="2">
    <location>
        <begin position="84"/>
        <end position="172"/>
    </location>
</feature>
<feature type="region of interest" description="Disordered" evidence="2">
    <location>
        <begin position="360"/>
        <end position="598"/>
    </location>
</feature>
<comment type="caution">
    <text evidence="5">The sequence shown here is derived from an EMBL/GenBank/DDBJ whole genome shotgun (WGS) entry which is preliminary data.</text>
</comment>
<dbReference type="SUPFAM" id="SSF50729">
    <property type="entry name" value="PH domain-like"/>
    <property type="match status" value="1"/>
</dbReference>
<dbReference type="EMBL" id="MU404353">
    <property type="protein sequence ID" value="KAI1614271.1"/>
    <property type="molecule type" value="Genomic_DNA"/>
</dbReference>
<feature type="compositionally biased region" description="Low complexity" evidence="2">
    <location>
        <begin position="926"/>
        <end position="938"/>
    </location>
</feature>
<evidence type="ECO:0000259" key="3">
    <source>
        <dbReference type="PROSITE" id="PS50003"/>
    </source>
</evidence>
<dbReference type="InterPro" id="IPR011993">
    <property type="entry name" value="PH-like_dom_sf"/>
</dbReference>
<keyword evidence="1" id="KW-0343">GTPase activation</keyword>
<dbReference type="Proteomes" id="UP001203852">
    <property type="component" value="Unassembled WGS sequence"/>
</dbReference>
<feature type="compositionally biased region" description="Polar residues" evidence="2">
    <location>
        <begin position="1258"/>
        <end position="1274"/>
    </location>
</feature>
<dbReference type="PANTHER" id="PTHR23176">
    <property type="entry name" value="RHO/RAC/CDC GTPASE-ACTIVATING PROTEIN"/>
    <property type="match status" value="1"/>
</dbReference>
<feature type="region of interest" description="Disordered" evidence="2">
    <location>
        <begin position="256"/>
        <end position="347"/>
    </location>
</feature>
<evidence type="ECO:0000313" key="6">
    <source>
        <dbReference type="Proteomes" id="UP001203852"/>
    </source>
</evidence>
<feature type="compositionally biased region" description="Polar residues" evidence="2">
    <location>
        <begin position="580"/>
        <end position="596"/>
    </location>
</feature>
<dbReference type="GO" id="GO:0007165">
    <property type="term" value="P:signal transduction"/>
    <property type="evidence" value="ECO:0007669"/>
    <property type="project" value="InterPro"/>
</dbReference>
<dbReference type="Pfam" id="PF00169">
    <property type="entry name" value="PH"/>
    <property type="match status" value="1"/>
</dbReference>
<dbReference type="FunFam" id="2.30.29.30:FF:000452">
    <property type="entry name" value="Rho GTPase activator (Bem3)"/>
    <property type="match status" value="1"/>
</dbReference>
<feature type="compositionally biased region" description="Polar residues" evidence="2">
    <location>
        <begin position="122"/>
        <end position="137"/>
    </location>
</feature>
<dbReference type="SUPFAM" id="SSF64268">
    <property type="entry name" value="PX domain"/>
    <property type="match status" value="1"/>
</dbReference>
<gene>
    <name evidence="5" type="ORF">EDD36DRAFT_221446</name>
</gene>
<dbReference type="Pfam" id="PF00620">
    <property type="entry name" value="RhoGAP"/>
    <property type="match status" value="1"/>
</dbReference>
<dbReference type="InterPro" id="IPR008936">
    <property type="entry name" value="Rho_GTPase_activation_prot"/>
</dbReference>
<reference evidence="5" key="1">
    <citation type="journal article" date="2022" name="bioRxiv">
        <title>Deciphering the potential niche of two novel black yeast fungi from a biological soil crust based on their genomes, phenotypes, and melanin regulation.</title>
        <authorList>
            <consortium name="DOE Joint Genome Institute"/>
            <person name="Carr E.C."/>
            <person name="Barton Q."/>
            <person name="Grambo S."/>
            <person name="Sullivan M."/>
            <person name="Renfro C.M."/>
            <person name="Kuo A."/>
            <person name="Pangilinan J."/>
            <person name="Lipzen A."/>
            <person name="Keymanesh K."/>
            <person name="Savage E."/>
            <person name="Barry K."/>
            <person name="Grigoriev I.V."/>
            <person name="Riekhof W.R."/>
            <person name="Harris S.S."/>
        </authorList>
    </citation>
    <scope>NUCLEOTIDE SEQUENCE</scope>
    <source>
        <strain evidence="5">JF 03-4F</strain>
    </source>
</reference>
<feature type="domain" description="Rho-GAP" evidence="4">
    <location>
        <begin position="1032"/>
        <end position="1236"/>
    </location>
</feature>
<dbReference type="PROSITE" id="PS50238">
    <property type="entry name" value="RHOGAP"/>
    <property type="match status" value="1"/>
</dbReference>
<organism evidence="5 6">
    <name type="scientific">Exophiala viscosa</name>
    <dbReference type="NCBI Taxonomy" id="2486360"/>
    <lineage>
        <taxon>Eukaryota</taxon>
        <taxon>Fungi</taxon>
        <taxon>Dikarya</taxon>
        <taxon>Ascomycota</taxon>
        <taxon>Pezizomycotina</taxon>
        <taxon>Eurotiomycetes</taxon>
        <taxon>Chaetothyriomycetidae</taxon>
        <taxon>Chaetothyriales</taxon>
        <taxon>Herpotrichiellaceae</taxon>
        <taxon>Exophiala</taxon>
    </lineage>
</organism>
<dbReference type="Gene3D" id="1.10.555.10">
    <property type="entry name" value="Rho GTPase activation protein"/>
    <property type="match status" value="1"/>
</dbReference>
<dbReference type="InterPro" id="IPR050729">
    <property type="entry name" value="Rho-GAP"/>
</dbReference>
<dbReference type="Gene3D" id="3.30.1520.10">
    <property type="entry name" value="Phox-like domain"/>
    <property type="match status" value="1"/>
</dbReference>
<feature type="compositionally biased region" description="Low complexity" evidence="2">
    <location>
        <begin position="550"/>
        <end position="565"/>
    </location>
</feature>
<dbReference type="PANTHER" id="PTHR23176:SF129">
    <property type="entry name" value="RHO GTPASE ACTIVATING PROTEIN AT 16F, ISOFORM E-RELATED"/>
    <property type="match status" value="1"/>
</dbReference>
<dbReference type="CDD" id="cd06093">
    <property type="entry name" value="PX_domain"/>
    <property type="match status" value="1"/>
</dbReference>
<dbReference type="InterPro" id="IPR001849">
    <property type="entry name" value="PH_domain"/>
</dbReference>